<keyword evidence="8" id="KW-0347">Helicase</keyword>
<dbReference type="RefSeq" id="WP_096421332.1">
    <property type="nucleotide sequence ID" value="NZ_AP017315.1"/>
</dbReference>
<dbReference type="KEGG" id="malk:MalAC0309_1374"/>
<evidence type="ECO:0000256" key="5">
    <source>
        <dbReference type="ARBA" id="ARBA00023204"/>
    </source>
</evidence>
<organism evidence="8 9">
    <name type="scientific">Microcella alkaliphila</name>
    <dbReference type="NCBI Taxonomy" id="279828"/>
    <lineage>
        <taxon>Bacteria</taxon>
        <taxon>Bacillati</taxon>
        <taxon>Actinomycetota</taxon>
        <taxon>Actinomycetes</taxon>
        <taxon>Micrococcales</taxon>
        <taxon>Microbacteriaceae</taxon>
        <taxon>Microcella</taxon>
    </lineage>
</organism>
<dbReference type="HAMAP" id="MF_00031">
    <property type="entry name" value="DNA_HJ_migration_RuvA"/>
    <property type="match status" value="1"/>
</dbReference>
<dbReference type="InterPro" id="IPR003583">
    <property type="entry name" value="Hlx-hairpin-Hlx_DNA-bd_motif"/>
</dbReference>
<keyword evidence="8" id="KW-0547">Nucleotide-binding</keyword>
<dbReference type="InterPro" id="IPR012340">
    <property type="entry name" value="NA-bd_OB-fold"/>
</dbReference>
<keyword evidence="1 6" id="KW-0963">Cytoplasm</keyword>
<dbReference type="GO" id="GO:0009378">
    <property type="term" value="F:four-way junction helicase activity"/>
    <property type="evidence" value="ECO:0007669"/>
    <property type="project" value="InterPro"/>
</dbReference>
<evidence type="ECO:0000256" key="3">
    <source>
        <dbReference type="ARBA" id="ARBA00023125"/>
    </source>
</evidence>
<feature type="domain" description="Helix-hairpin-helix DNA-binding motif class 1" evidence="7">
    <location>
        <begin position="107"/>
        <end position="126"/>
    </location>
</feature>
<sequence>MIASIQGTVAAVSGGRAVVDVHGVGYAVAITPRVAATLRVGETARLHTALIVREDDMSLYGFADELELGLFDLLRSVSGVGPKSALGVLGAMTPDEAARAITDGDDAPFRKVSGIGPKTAKLIVVSLSGRIAPPGAPATADTANTPTLPAGDAATRTGLAAALTGLGWPERTAVATATSVVAAARADAGDGELPGLPALLRLALAELGPAGGRP</sequence>
<comment type="caution">
    <text evidence="6">Lacks conserved residue(s) required for the propagation of feature annotation.</text>
</comment>
<evidence type="ECO:0000256" key="4">
    <source>
        <dbReference type="ARBA" id="ARBA00023172"/>
    </source>
</evidence>
<keyword evidence="3 6" id="KW-0238">DNA-binding</keyword>
<feature type="region of interest" description="Domain III" evidence="6">
    <location>
        <begin position="155"/>
        <end position="214"/>
    </location>
</feature>
<comment type="subunit">
    <text evidence="6">Homotetramer. Forms an RuvA(8)-RuvB(12)-Holliday junction (HJ) complex. HJ DNA is sandwiched between 2 RuvA tetramers; dsDNA enters through RuvA and exits via RuvB. An RuvB hexamer assembles on each DNA strand where it exits the tetramer. Each RuvB hexamer is contacted by two RuvA subunits (via domain III) on 2 adjacent RuvB subunits; this complex drives branch migration. In the full resolvosome a probable DNA-RuvA(4)-RuvB(12)-RuvC(2) complex forms which resolves the HJ.</text>
</comment>
<evidence type="ECO:0000259" key="7">
    <source>
        <dbReference type="SMART" id="SM00278"/>
    </source>
</evidence>
<protein>
    <recommendedName>
        <fullName evidence="6">Holliday junction branch migration complex subunit RuvA</fullName>
    </recommendedName>
</protein>
<dbReference type="GO" id="GO:0006310">
    <property type="term" value="P:DNA recombination"/>
    <property type="evidence" value="ECO:0007669"/>
    <property type="project" value="UniProtKB-UniRule"/>
</dbReference>
<dbReference type="Gene3D" id="1.10.8.10">
    <property type="entry name" value="DNA helicase RuvA subunit, C-terminal domain"/>
    <property type="match status" value="1"/>
</dbReference>
<dbReference type="Gene3D" id="1.10.150.20">
    <property type="entry name" value="5' to 3' exonuclease, C-terminal subdomain"/>
    <property type="match status" value="1"/>
</dbReference>
<dbReference type="Pfam" id="PF14520">
    <property type="entry name" value="HHH_5"/>
    <property type="match status" value="1"/>
</dbReference>
<evidence type="ECO:0000256" key="6">
    <source>
        <dbReference type="HAMAP-Rule" id="MF_00031"/>
    </source>
</evidence>
<dbReference type="AlphaFoldDB" id="A0A0U4NV78"/>
<reference evidence="9" key="1">
    <citation type="submission" date="2015-12" db="EMBL/GenBank/DDBJ databases">
        <authorList>
            <person name="Shamseldin A."/>
            <person name="Moawad H."/>
            <person name="Abd El-Rahim W.M."/>
            <person name="Sadowsky M.J."/>
        </authorList>
    </citation>
    <scope>NUCLEOTIDE SEQUENCE [LARGE SCALE GENOMIC DNA]</scope>
    <source>
        <strain evidence="9">JAM AC0309</strain>
    </source>
</reference>
<evidence type="ECO:0000313" key="9">
    <source>
        <dbReference type="Proteomes" id="UP000218965"/>
    </source>
</evidence>
<evidence type="ECO:0000256" key="1">
    <source>
        <dbReference type="ARBA" id="ARBA00022490"/>
    </source>
</evidence>
<comment type="function">
    <text evidence="6">The RuvA-RuvB-RuvC complex processes Holliday junction (HJ) DNA during genetic recombination and DNA repair, while the RuvA-RuvB complex plays an important role in the rescue of blocked DNA replication forks via replication fork reversal (RFR). RuvA specifically binds to HJ cruciform DNA, conferring on it an open structure. The RuvB hexamer acts as an ATP-dependent pump, pulling dsDNA into and through the RuvAB complex. HJ branch migration allows RuvC to scan DNA until it finds its consensus sequence, where it cleaves and resolves the cruciform DNA.</text>
</comment>
<dbReference type="GO" id="GO:0005737">
    <property type="term" value="C:cytoplasm"/>
    <property type="evidence" value="ECO:0007669"/>
    <property type="project" value="UniProtKB-SubCell"/>
</dbReference>
<proteinExistence type="inferred from homology"/>
<dbReference type="GO" id="GO:0006281">
    <property type="term" value="P:DNA repair"/>
    <property type="evidence" value="ECO:0007669"/>
    <property type="project" value="UniProtKB-UniRule"/>
</dbReference>
<feature type="domain" description="Helix-hairpin-helix DNA-binding motif class 1" evidence="7">
    <location>
        <begin position="72"/>
        <end position="91"/>
    </location>
</feature>
<dbReference type="Proteomes" id="UP000218965">
    <property type="component" value="Chromosome"/>
</dbReference>
<keyword evidence="2 6" id="KW-0227">DNA damage</keyword>
<dbReference type="InterPro" id="IPR010994">
    <property type="entry name" value="RuvA_2-like"/>
</dbReference>
<comment type="similarity">
    <text evidence="6">Belongs to the RuvA family.</text>
</comment>
<dbReference type="SUPFAM" id="SSF50249">
    <property type="entry name" value="Nucleic acid-binding proteins"/>
    <property type="match status" value="1"/>
</dbReference>
<dbReference type="GO" id="GO:0048476">
    <property type="term" value="C:Holliday junction resolvase complex"/>
    <property type="evidence" value="ECO:0007669"/>
    <property type="project" value="UniProtKB-UniRule"/>
</dbReference>
<evidence type="ECO:0000313" key="8">
    <source>
        <dbReference type="EMBL" id="BAU32227.1"/>
    </source>
</evidence>
<dbReference type="EMBL" id="AP017315">
    <property type="protein sequence ID" value="BAU32227.1"/>
    <property type="molecule type" value="Genomic_DNA"/>
</dbReference>
<dbReference type="InterPro" id="IPR000085">
    <property type="entry name" value="RuvA"/>
</dbReference>
<accession>A0A0U4NV78</accession>
<dbReference type="GO" id="GO:0000400">
    <property type="term" value="F:four-way junction DNA binding"/>
    <property type="evidence" value="ECO:0007669"/>
    <property type="project" value="UniProtKB-UniRule"/>
</dbReference>
<keyword evidence="5 6" id="KW-0234">DNA repair</keyword>
<dbReference type="Gene3D" id="2.40.50.140">
    <property type="entry name" value="Nucleic acid-binding proteins"/>
    <property type="match status" value="1"/>
</dbReference>
<gene>
    <name evidence="6 8" type="primary">ruvA</name>
    <name evidence="8" type="ORF">MalAC0309_1374</name>
</gene>
<dbReference type="Pfam" id="PF01330">
    <property type="entry name" value="RuvA_N"/>
    <property type="match status" value="1"/>
</dbReference>
<dbReference type="OrthoDB" id="5293449at2"/>
<dbReference type="InterPro" id="IPR013849">
    <property type="entry name" value="DNA_helicase_Holl-junc_RuvA_I"/>
</dbReference>
<dbReference type="GO" id="GO:0005524">
    <property type="term" value="F:ATP binding"/>
    <property type="evidence" value="ECO:0007669"/>
    <property type="project" value="InterPro"/>
</dbReference>
<keyword evidence="8" id="KW-0067">ATP-binding</keyword>
<name>A0A0U4NV78_9MICO</name>
<keyword evidence="4 6" id="KW-0233">DNA recombination</keyword>
<dbReference type="SUPFAM" id="SSF47781">
    <property type="entry name" value="RuvA domain 2-like"/>
    <property type="match status" value="1"/>
</dbReference>
<comment type="subcellular location">
    <subcellularLocation>
        <location evidence="6">Cytoplasm</location>
    </subcellularLocation>
</comment>
<reference evidence="8 9" key="2">
    <citation type="submission" date="2016-01" db="EMBL/GenBank/DDBJ databases">
        <title>Microcella alkaliphila JAM AC0309 whole genome shotgun sequence.</title>
        <authorList>
            <person name="Kurata A."/>
            <person name="Hirose Y."/>
            <person name="Kishimoto N."/>
            <person name="Kobayashi T."/>
        </authorList>
    </citation>
    <scope>NUCLEOTIDE SEQUENCE [LARGE SCALE GENOMIC DNA]</scope>
    <source>
        <strain evidence="8 9">JAM AC0309</strain>
    </source>
</reference>
<dbReference type="NCBIfam" id="TIGR00084">
    <property type="entry name" value="ruvA"/>
    <property type="match status" value="1"/>
</dbReference>
<comment type="domain">
    <text evidence="6">Has three domains with a flexible linker between the domains II and III and assumes an 'L' shape. Domain III is highly mobile and contacts RuvB.</text>
</comment>
<dbReference type="SMART" id="SM00278">
    <property type="entry name" value="HhH1"/>
    <property type="match status" value="2"/>
</dbReference>
<keyword evidence="8" id="KW-0378">Hydrolase</keyword>
<evidence type="ECO:0000256" key="2">
    <source>
        <dbReference type="ARBA" id="ARBA00022763"/>
    </source>
</evidence>